<comment type="caution">
    <text evidence="1">The sequence shown here is derived from an EMBL/GenBank/DDBJ whole genome shotgun (WGS) entry which is preliminary data.</text>
</comment>
<dbReference type="Proteomes" id="UP000294588">
    <property type="component" value="Unassembled WGS sequence"/>
</dbReference>
<dbReference type="EMBL" id="SMOG01000002">
    <property type="protein sequence ID" value="TDF74144.1"/>
    <property type="molecule type" value="Genomic_DNA"/>
</dbReference>
<gene>
    <name evidence="1" type="ORF">E0946_01585</name>
</gene>
<proteinExistence type="predicted"/>
<sequence length="426" mass="48191">MKIYKISAILILIAILFGGCGQTVQSGKVQVRFWHGLGGPLGDVLNDMIMDFNHTHKDIEIIANPISSYNALSQKLSAALQVGKQPDLAQVFESWAAKYQEDNVLVSIDSLIANDPDITEEDLNDFYPVFMNSITYKGKKWSFPFNKSVRAYFYNKDAFYRAGLDPYYFPATWQEFREYCKILTSPKDDIYGANFTVNEWQFVNLIHQAGGTIMDENNRPVLNSQYGLEALNYILGLVNVDKTAKSTKELDGQNAFLAGKVAMYEGSSVSITFMRQQPINFAVGYAPLPTYRTKKSAISGTNIVIFKSGNPKKEKAAWEFIKWFTSTERTAEWSARTCYMPLRKSAMQTQIIQDFLAENPQFKDVYAQLEDAVFEPQHPAWFVGRDELKKSLEKATAGILTPQQALDEVAAKLEKLVKEEEKKGKL</sequence>
<keyword evidence="2" id="KW-1185">Reference proteome</keyword>
<name>A0AC61QKF9_9BACT</name>
<evidence type="ECO:0000313" key="1">
    <source>
        <dbReference type="EMBL" id="TDF74144.1"/>
    </source>
</evidence>
<evidence type="ECO:0000313" key="2">
    <source>
        <dbReference type="Proteomes" id="UP000294588"/>
    </source>
</evidence>
<reference evidence="1" key="1">
    <citation type="submission" date="2019-03" db="EMBL/GenBank/DDBJ databases">
        <title>Candidatus Syntrophosphaera thermopropionivorans: a novel player in syntrophic propionate oxidation during anaerobic digestion.</title>
        <authorList>
            <person name="Dyksma S."/>
        </authorList>
    </citation>
    <scope>NUCLEOTIDE SEQUENCE</scope>
    <source>
        <strain evidence="1">W5</strain>
    </source>
</reference>
<accession>A0AC61QKF9</accession>
<protein>
    <submittedName>
        <fullName evidence="1">ABC transporter substrate-binding protein</fullName>
    </submittedName>
</protein>
<organism evidence="1 2">
    <name type="scientific">Candidatus Syntrophosphaera thermopropionivorans</name>
    <dbReference type="NCBI Taxonomy" id="2593015"/>
    <lineage>
        <taxon>Bacteria</taxon>
        <taxon>Pseudomonadati</taxon>
        <taxon>Candidatus Cloacimonadota</taxon>
        <taxon>Candidatus Cloacimonadia</taxon>
        <taxon>Candidatus Cloacimonadales</taxon>
        <taxon>Candidatus Cloacimonadaceae</taxon>
        <taxon>Candidatus Syntrophosphaera</taxon>
    </lineage>
</organism>